<name>A0A5B7IV43_PORTR</name>
<protein>
    <submittedName>
        <fullName evidence="1">Uncharacterized protein</fullName>
    </submittedName>
</protein>
<dbReference type="Proteomes" id="UP000324222">
    <property type="component" value="Unassembled WGS sequence"/>
</dbReference>
<organism evidence="1 2">
    <name type="scientific">Portunus trituberculatus</name>
    <name type="common">Swimming crab</name>
    <name type="synonym">Neptunus trituberculatus</name>
    <dbReference type="NCBI Taxonomy" id="210409"/>
    <lineage>
        <taxon>Eukaryota</taxon>
        <taxon>Metazoa</taxon>
        <taxon>Ecdysozoa</taxon>
        <taxon>Arthropoda</taxon>
        <taxon>Crustacea</taxon>
        <taxon>Multicrustacea</taxon>
        <taxon>Malacostraca</taxon>
        <taxon>Eumalacostraca</taxon>
        <taxon>Eucarida</taxon>
        <taxon>Decapoda</taxon>
        <taxon>Pleocyemata</taxon>
        <taxon>Brachyura</taxon>
        <taxon>Eubrachyura</taxon>
        <taxon>Portunoidea</taxon>
        <taxon>Portunidae</taxon>
        <taxon>Portuninae</taxon>
        <taxon>Portunus</taxon>
    </lineage>
</organism>
<sequence length="10" mass="1310">MYWMLCFCGR</sequence>
<proteinExistence type="predicted"/>
<gene>
    <name evidence="1" type="ORF">E2C01_078809</name>
</gene>
<comment type="caution">
    <text evidence="1">The sequence shown here is derived from an EMBL/GenBank/DDBJ whole genome shotgun (WGS) entry which is preliminary data.</text>
</comment>
<dbReference type="EMBL" id="VSRR010064366">
    <property type="protein sequence ID" value="MPC84084.1"/>
    <property type="molecule type" value="Genomic_DNA"/>
</dbReference>
<keyword evidence="2" id="KW-1185">Reference proteome</keyword>
<accession>A0A5B7IV43</accession>
<evidence type="ECO:0000313" key="1">
    <source>
        <dbReference type="EMBL" id="MPC84084.1"/>
    </source>
</evidence>
<evidence type="ECO:0000313" key="2">
    <source>
        <dbReference type="Proteomes" id="UP000324222"/>
    </source>
</evidence>
<reference evidence="1 2" key="1">
    <citation type="submission" date="2019-05" db="EMBL/GenBank/DDBJ databases">
        <title>Another draft genome of Portunus trituberculatus and its Hox gene families provides insights of decapod evolution.</title>
        <authorList>
            <person name="Jeong J.-H."/>
            <person name="Song I."/>
            <person name="Kim S."/>
            <person name="Choi T."/>
            <person name="Kim D."/>
            <person name="Ryu S."/>
            <person name="Kim W."/>
        </authorList>
    </citation>
    <scope>NUCLEOTIDE SEQUENCE [LARGE SCALE GENOMIC DNA]</scope>
    <source>
        <tissue evidence="1">Muscle</tissue>
    </source>
</reference>